<keyword evidence="8" id="KW-1185">Reference proteome</keyword>
<dbReference type="PANTHER" id="PTHR11753">
    <property type="entry name" value="ADAPTOR COMPLEXES SMALL SUBUNIT FAMILY"/>
    <property type="match status" value="1"/>
</dbReference>
<evidence type="ECO:0000259" key="6">
    <source>
        <dbReference type="Pfam" id="PF01217"/>
    </source>
</evidence>
<evidence type="ECO:0000256" key="4">
    <source>
        <dbReference type="ARBA" id="ARBA00022927"/>
    </source>
</evidence>
<keyword evidence="5" id="KW-0472">Membrane</keyword>
<dbReference type="GeneID" id="36319624"/>
<evidence type="ECO:0000313" key="7">
    <source>
        <dbReference type="EMBL" id="KKO75373.1"/>
    </source>
</evidence>
<name>A0A0F9WR44_9MICR</name>
<dbReference type="VEuPathDB" id="MicrosporidiaDB:G9O61_00g017370"/>
<dbReference type="Pfam" id="PF01217">
    <property type="entry name" value="Clat_adaptor_s"/>
    <property type="match status" value="1"/>
</dbReference>
<dbReference type="InterPro" id="IPR011012">
    <property type="entry name" value="Longin-like_dom_sf"/>
</dbReference>
<dbReference type="RefSeq" id="XP_024331115.1">
    <property type="nucleotide sequence ID" value="XM_024474697.1"/>
</dbReference>
<comment type="subcellular location">
    <subcellularLocation>
        <location evidence="1">Endomembrane system</location>
    </subcellularLocation>
</comment>
<comment type="caution">
    <text evidence="7">The sequence shown here is derived from an EMBL/GenBank/DDBJ whole genome shotgun (WGS) entry which is preliminary data.</text>
</comment>
<dbReference type="OrthoDB" id="2186857at2759"/>
<accession>A0A0F9WR44</accession>
<sequence>MINKLLVFTENKETRIVRTYADTYTDDEIKEIILLEKDSNIIGDIIFKKFDDIYFCLVVKNENELYALGLINTLVETLNYKFPNLTDINFVYQFKEIYDIIDSMFVGGYVIQ</sequence>
<protein>
    <submittedName>
        <fullName evidence="7">Clathrin coat assembly protein ap19</fullName>
    </submittedName>
</protein>
<dbReference type="SUPFAM" id="SSF64356">
    <property type="entry name" value="SNARE-like"/>
    <property type="match status" value="1"/>
</dbReference>
<dbReference type="EMBL" id="JPQZ01000023">
    <property type="protein sequence ID" value="KKO75373.1"/>
    <property type="molecule type" value="Genomic_DNA"/>
</dbReference>
<dbReference type="InterPro" id="IPR022775">
    <property type="entry name" value="AP_mu_sigma_su"/>
</dbReference>
<comment type="similarity">
    <text evidence="2">Belongs to the adaptor complexes small subunit family.</text>
</comment>
<evidence type="ECO:0000256" key="1">
    <source>
        <dbReference type="ARBA" id="ARBA00004308"/>
    </source>
</evidence>
<dbReference type="VEuPathDB" id="MicrosporidiaDB:AAJ76_2300034259"/>
<evidence type="ECO:0000256" key="5">
    <source>
        <dbReference type="ARBA" id="ARBA00023136"/>
    </source>
</evidence>
<organism evidence="7 8">
    <name type="scientific">Vairimorpha ceranae</name>
    <dbReference type="NCBI Taxonomy" id="40302"/>
    <lineage>
        <taxon>Eukaryota</taxon>
        <taxon>Fungi</taxon>
        <taxon>Fungi incertae sedis</taxon>
        <taxon>Microsporidia</taxon>
        <taxon>Nosematidae</taxon>
        <taxon>Vairimorpha</taxon>
    </lineage>
</organism>
<evidence type="ECO:0000256" key="3">
    <source>
        <dbReference type="ARBA" id="ARBA00022448"/>
    </source>
</evidence>
<dbReference type="GO" id="GO:0015031">
    <property type="term" value="P:protein transport"/>
    <property type="evidence" value="ECO:0007669"/>
    <property type="project" value="UniProtKB-KW"/>
</dbReference>
<dbReference type="InterPro" id="IPR016635">
    <property type="entry name" value="AP_complex_ssu"/>
</dbReference>
<keyword evidence="4" id="KW-0653">Protein transport</keyword>
<gene>
    <name evidence="7" type="ORF">AAJ76_2300034259</name>
</gene>
<reference evidence="7 8" key="1">
    <citation type="journal article" date="2015" name="Environ. Microbiol.">
        <title>Genome analyses suggest the presence of polyploidy and recent human-driven expansions in eight global populations of the honeybee pathogen Nosema ceranae.</title>
        <authorList>
            <person name="Pelin A."/>
            <person name="Selman M."/>
            <person name="Aris-Brosou S."/>
            <person name="Farinelli L."/>
            <person name="Corradi N."/>
        </authorList>
    </citation>
    <scope>NUCLEOTIDE SEQUENCE [LARGE SCALE GENOMIC DNA]</scope>
    <source>
        <strain evidence="7 8">PA08 1199</strain>
    </source>
</reference>
<dbReference type="GO" id="GO:0012505">
    <property type="term" value="C:endomembrane system"/>
    <property type="evidence" value="ECO:0007669"/>
    <property type="project" value="UniProtKB-SubCell"/>
</dbReference>
<dbReference type="AlphaFoldDB" id="A0A0F9WR44"/>
<proteinExistence type="inferred from homology"/>
<evidence type="ECO:0000256" key="2">
    <source>
        <dbReference type="ARBA" id="ARBA00006972"/>
    </source>
</evidence>
<dbReference type="Proteomes" id="UP000034350">
    <property type="component" value="Unassembled WGS sequence"/>
</dbReference>
<feature type="domain" description="AP complex mu/sigma subunit" evidence="6">
    <location>
        <begin position="2"/>
        <end position="111"/>
    </location>
</feature>
<evidence type="ECO:0000313" key="8">
    <source>
        <dbReference type="Proteomes" id="UP000034350"/>
    </source>
</evidence>
<dbReference type="Gene3D" id="3.30.450.60">
    <property type="match status" value="1"/>
</dbReference>
<keyword evidence="3" id="KW-0813">Transport</keyword>